<dbReference type="AlphaFoldDB" id="A0A3P7MW06"/>
<accession>A0A3P7MW06</accession>
<sequence length="173" mass="19946">MTFPPPKRHWRNWRASRMSALESHAGNNCPFNLAPARQPHKHQLFELYLWYGPRPLSLANLLSIALFHRQTMVYEGALVVVRQPTSFKHERQPTCSRMVNLGHPVAPFSARRRISALRASLVLARPRLMDAPQTGRPISFPKRSGSINFLKCSAVLSRFLLRANTWEFEDSRF</sequence>
<dbReference type="Proteomes" id="UP000281553">
    <property type="component" value="Unassembled WGS sequence"/>
</dbReference>
<keyword evidence="2" id="KW-1185">Reference proteome</keyword>
<proteinExistence type="predicted"/>
<gene>
    <name evidence="1" type="ORF">DILT_LOCUS15130</name>
</gene>
<protein>
    <submittedName>
        <fullName evidence="1">Uncharacterized protein</fullName>
    </submittedName>
</protein>
<reference evidence="1 2" key="1">
    <citation type="submission" date="2018-11" db="EMBL/GenBank/DDBJ databases">
        <authorList>
            <consortium name="Pathogen Informatics"/>
        </authorList>
    </citation>
    <scope>NUCLEOTIDE SEQUENCE [LARGE SCALE GENOMIC DNA]</scope>
</reference>
<evidence type="ECO:0000313" key="2">
    <source>
        <dbReference type="Proteomes" id="UP000281553"/>
    </source>
</evidence>
<dbReference type="EMBL" id="UYRU01077452">
    <property type="protein sequence ID" value="VDN28133.1"/>
    <property type="molecule type" value="Genomic_DNA"/>
</dbReference>
<evidence type="ECO:0000313" key="1">
    <source>
        <dbReference type="EMBL" id="VDN28133.1"/>
    </source>
</evidence>
<organism evidence="1 2">
    <name type="scientific">Dibothriocephalus latus</name>
    <name type="common">Fish tapeworm</name>
    <name type="synonym">Diphyllobothrium latum</name>
    <dbReference type="NCBI Taxonomy" id="60516"/>
    <lineage>
        <taxon>Eukaryota</taxon>
        <taxon>Metazoa</taxon>
        <taxon>Spiralia</taxon>
        <taxon>Lophotrochozoa</taxon>
        <taxon>Platyhelminthes</taxon>
        <taxon>Cestoda</taxon>
        <taxon>Eucestoda</taxon>
        <taxon>Diphyllobothriidea</taxon>
        <taxon>Diphyllobothriidae</taxon>
        <taxon>Dibothriocephalus</taxon>
    </lineage>
</organism>
<name>A0A3P7MW06_DIBLA</name>